<comment type="caution">
    <text evidence="1">The sequence shown here is derived from an EMBL/GenBank/DDBJ whole genome shotgun (WGS) entry which is preliminary data.</text>
</comment>
<reference evidence="1 2" key="1">
    <citation type="submission" date="2013-09" db="EMBL/GenBank/DDBJ databases">
        <authorList>
            <person name="Zeng Z."/>
            <person name="Chen C."/>
        </authorList>
    </citation>
    <scope>NUCLEOTIDE SEQUENCE [LARGE SCALE GENOMIC DNA]</scope>
    <source>
        <strain evidence="1 2">WB 3.3-2</strain>
    </source>
</reference>
<keyword evidence="2" id="KW-1185">Reference proteome</keyword>
<dbReference type="STRING" id="1121895.GCA_000378485_02357"/>
<evidence type="ECO:0000313" key="2">
    <source>
        <dbReference type="Proteomes" id="UP000030152"/>
    </source>
</evidence>
<dbReference type="SUPFAM" id="SSF53756">
    <property type="entry name" value="UDP-Glycosyltransferase/glycogen phosphorylase"/>
    <property type="match status" value="1"/>
</dbReference>
<dbReference type="Proteomes" id="UP000030152">
    <property type="component" value="Unassembled WGS sequence"/>
</dbReference>
<organism evidence="1 2">
    <name type="scientific">Flavobacterium rivuli WB 3.3-2 = DSM 21788</name>
    <dbReference type="NCBI Taxonomy" id="1121895"/>
    <lineage>
        <taxon>Bacteria</taxon>
        <taxon>Pseudomonadati</taxon>
        <taxon>Bacteroidota</taxon>
        <taxon>Flavobacteriia</taxon>
        <taxon>Flavobacteriales</taxon>
        <taxon>Flavobacteriaceae</taxon>
        <taxon>Flavobacterium</taxon>
    </lineage>
</organism>
<dbReference type="AlphaFoldDB" id="A0A0A2M7I5"/>
<accession>A0A0A2M7I5</accession>
<proteinExistence type="predicted"/>
<dbReference type="eggNOG" id="COG0438">
    <property type="taxonomic scope" value="Bacteria"/>
</dbReference>
<evidence type="ECO:0008006" key="3">
    <source>
        <dbReference type="Google" id="ProtNLM"/>
    </source>
</evidence>
<protein>
    <recommendedName>
        <fullName evidence="3">Glycosyltransferase subfamily 4-like N-terminal domain-containing protein</fullName>
    </recommendedName>
</protein>
<dbReference type="Gene3D" id="3.40.50.2000">
    <property type="entry name" value="Glycogen Phosphorylase B"/>
    <property type="match status" value="1"/>
</dbReference>
<evidence type="ECO:0000313" key="1">
    <source>
        <dbReference type="EMBL" id="KGO87438.1"/>
    </source>
</evidence>
<dbReference type="EMBL" id="JRLX01000005">
    <property type="protein sequence ID" value="KGO87438.1"/>
    <property type="molecule type" value="Genomic_DNA"/>
</dbReference>
<gene>
    <name evidence="1" type="ORF">Q765_07165</name>
</gene>
<name>A0A0A2M7I5_9FLAO</name>
<sequence length="370" mass="41623">MKIIFLCGSLQPGQDGVGDYTMLLAAELVKQGHIAKIIAINDRRITNDESEDNKNTMFYRLSSSTPWKSRVLKIKEIVAEFNPDWFSLQFVPYAYNNKGLPFNLPYLLKPVFKGYKVHIMHHELWVEDKNNKGLLLAFLQRKIIGLMHKILKPKISHTHVPVYAHRLQELGVKAMPLPVLSNIPVIDVSVANEDGFFNVGFFSQVTYREEIIEFLKELSLTCNKSNLKLNIRIIGGNSNRAKIFIDQITNVKDINCTIRHTGFLDVKGVSAELLNCNLGITPVPGHLLGKSGSVAAFLNHGVPVAAPFIKDGYQDEGIGFFDEKLISSVVVKPQIENIEEAKKNAFCAHTVIDIPVIAQKFINDLLRYNK</sequence>